<dbReference type="EMBL" id="CP002069">
    <property type="protein sequence ID" value="ADI73395.1"/>
    <property type="molecule type" value="Genomic_DNA"/>
</dbReference>
<dbReference type="RefSeq" id="WP_013193963.1">
    <property type="nucleotide sequence ID" value="NC_014253.1"/>
</dbReference>
<dbReference type="HOGENOM" id="CLU_110996_0_0_2"/>
<keyword evidence="3" id="KW-1185">Reference proteome</keyword>
<dbReference type="Pfam" id="PF23959">
    <property type="entry name" value="DUF7288"/>
    <property type="match status" value="1"/>
</dbReference>
<feature type="transmembrane region" description="Helical" evidence="1">
    <location>
        <begin position="21"/>
        <end position="40"/>
    </location>
</feature>
<sequence>MDISRLQISLKNDDTGQMHTLEAVMAAIIMVSVVVFAVQATSLTPLTSSTANTHIETQLQTMGYDIMDSLDHSEYGHESRLKTDLLNWSGNVYIWNGSSYVAKSNQSKQLNSSTSKMLENVLVKRGIAHNIHFIYIEEDGERIRSPYIYNGEPSDNAVIVSRKIVISNPDISDISKFSSKTGINDLNNSTDFYNIVDIQLTLWRI</sequence>
<dbReference type="Proteomes" id="UP000000391">
    <property type="component" value="Chromosome"/>
</dbReference>
<keyword evidence="1" id="KW-0812">Transmembrane</keyword>
<keyword evidence="1" id="KW-0472">Membrane</keyword>
<organism evidence="2 3">
    <name type="scientific">Methanohalobium evestigatum (strain ATCC BAA-1072 / DSM 3721 / NBRC 107634 / OCM 161 / Z-7303)</name>
    <dbReference type="NCBI Taxonomy" id="644295"/>
    <lineage>
        <taxon>Archaea</taxon>
        <taxon>Methanobacteriati</taxon>
        <taxon>Methanobacteriota</taxon>
        <taxon>Stenosarchaea group</taxon>
        <taxon>Methanomicrobia</taxon>
        <taxon>Methanosarcinales</taxon>
        <taxon>Methanosarcinaceae</taxon>
        <taxon>Methanohalobium</taxon>
    </lineage>
</organism>
<dbReference type="GeneID" id="9346100"/>
<reference evidence="2 3" key="1">
    <citation type="submission" date="2010-06" db="EMBL/GenBank/DDBJ databases">
        <title>Complete sequence chromosome of Methanohalobium evestigatum Z-7303.</title>
        <authorList>
            <consortium name="US DOE Joint Genome Institute"/>
            <person name="Lucas S."/>
            <person name="Copeland A."/>
            <person name="Lapidus A."/>
            <person name="Cheng J.-F."/>
            <person name="Bruce D."/>
            <person name="Goodwin L."/>
            <person name="Pitluck S."/>
            <person name="Saunders E."/>
            <person name="Detter J.C."/>
            <person name="Han C."/>
            <person name="Tapia R."/>
            <person name="Land M."/>
            <person name="Hauser L."/>
            <person name="Kyrpides N."/>
            <person name="Mikhailova N."/>
            <person name="Sieprawska-Lupa M."/>
            <person name="Whitman W.B."/>
            <person name="Anderson I."/>
            <person name="Woyke T."/>
        </authorList>
    </citation>
    <scope>NUCLEOTIDE SEQUENCE [LARGE SCALE GENOMIC DNA]</scope>
    <source>
        <strain evidence="3">ATCC BAA-1072 / DSM 3721 / NBRC 107634 / OCM 161 / Z-7303</strain>
    </source>
</reference>
<name>D7E853_METEZ</name>
<evidence type="ECO:0000256" key="1">
    <source>
        <dbReference type="SAM" id="Phobius"/>
    </source>
</evidence>
<dbReference type="InterPro" id="IPR055712">
    <property type="entry name" value="DUF7288"/>
</dbReference>
<dbReference type="KEGG" id="mev:Metev_0481"/>
<evidence type="ECO:0000313" key="3">
    <source>
        <dbReference type="Proteomes" id="UP000000391"/>
    </source>
</evidence>
<proteinExistence type="predicted"/>
<dbReference type="AlphaFoldDB" id="D7E853"/>
<evidence type="ECO:0000313" key="2">
    <source>
        <dbReference type="EMBL" id="ADI73395.1"/>
    </source>
</evidence>
<accession>D7E853</accession>
<keyword evidence="1" id="KW-1133">Transmembrane helix</keyword>
<gene>
    <name evidence="2" type="ordered locus">Metev_0481</name>
</gene>
<protein>
    <submittedName>
        <fullName evidence="2">Uncharacterized protein</fullName>
    </submittedName>
</protein>
<dbReference type="STRING" id="644295.Metev_0481"/>